<organism evidence="3 4">
    <name type="scientific">Varanus komodoensis</name>
    <name type="common">Komodo dragon</name>
    <dbReference type="NCBI Taxonomy" id="61221"/>
    <lineage>
        <taxon>Eukaryota</taxon>
        <taxon>Metazoa</taxon>
        <taxon>Chordata</taxon>
        <taxon>Craniata</taxon>
        <taxon>Vertebrata</taxon>
        <taxon>Euteleostomi</taxon>
        <taxon>Lepidosauria</taxon>
        <taxon>Squamata</taxon>
        <taxon>Bifurcata</taxon>
        <taxon>Unidentata</taxon>
        <taxon>Episquamata</taxon>
        <taxon>Toxicofera</taxon>
        <taxon>Anguimorpha</taxon>
        <taxon>Paleoanguimorpha</taxon>
        <taxon>Varanoidea</taxon>
        <taxon>Varanidae</taxon>
        <taxon>Varanus</taxon>
    </lineage>
</organism>
<evidence type="ECO:0000256" key="2">
    <source>
        <dbReference type="SAM" id="Phobius"/>
    </source>
</evidence>
<dbReference type="SUPFAM" id="SSF53254">
    <property type="entry name" value="Phosphoglycerate mutase-like"/>
    <property type="match status" value="1"/>
</dbReference>
<dbReference type="Ensembl" id="ENSVKKT00000002041.1">
    <property type="protein sequence ID" value="ENSVKKP00000001977.1"/>
    <property type="gene ID" value="ENSVKKG00000001512.1"/>
</dbReference>
<dbReference type="Pfam" id="PF00328">
    <property type="entry name" value="His_Phos_2"/>
    <property type="match status" value="1"/>
</dbReference>
<dbReference type="GO" id="GO:0005764">
    <property type="term" value="C:lysosome"/>
    <property type="evidence" value="ECO:0007669"/>
    <property type="project" value="TreeGrafter"/>
</dbReference>
<dbReference type="Gene3D" id="3.40.50.1240">
    <property type="entry name" value="Phosphoglycerate mutase-like"/>
    <property type="match status" value="1"/>
</dbReference>
<dbReference type="OMA" id="VPCHGSR"/>
<keyword evidence="4" id="KW-1185">Reference proteome</keyword>
<dbReference type="GO" id="GO:0045211">
    <property type="term" value="C:postsynaptic membrane"/>
    <property type="evidence" value="ECO:0007669"/>
    <property type="project" value="TreeGrafter"/>
</dbReference>
<comment type="similarity">
    <text evidence="1">Belongs to the histidine acid phosphatase family.</text>
</comment>
<proteinExistence type="inferred from homology"/>
<dbReference type="InterPro" id="IPR050645">
    <property type="entry name" value="Histidine_acid_phosphatase"/>
</dbReference>
<keyword evidence="2" id="KW-1133">Transmembrane helix</keyword>
<dbReference type="InterPro" id="IPR033379">
    <property type="entry name" value="Acid_Pase_AS"/>
</dbReference>
<feature type="transmembrane region" description="Helical" evidence="2">
    <location>
        <begin position="371"/>
        <end position="393"/>
    </location>
</feature>
<evidence type="ECO:0000313" key="4">
    <source>
        <dbReference type="Proteomes" id="UP000694545"/>
    </source>
</evidence>
<dbReference type="GO" id="GO:0120154">
    <property type="term" value="P:negative regulation of ERBB4 signaling pathway"/>
    <property type="evidence" value="ECO:0007669"/>
    <property type="project" value="TreeGrafter"/>
</dbReference>
<dbReference type="InterPro" id="IPR000560">
    <property type="entry name" value="His_Pase_clade-2"/>
</dbReference>
<reference evidence="3" key="2">
    <citation type="submission" date="2025-09" db="UniProtKB">
        <authorList>
            <consortium name="Ensembl"/>
        </authorList>
    </citation>
    <scope>IDENTIFICATION</scope>
</reference>
<dbReference type="AlphaFoldDB" id="A0A8D2IQG4"/>
<dbReference type="GO" id="GO:0007040">
    <property type="term" value="P:lysosome organization"/>
    <property type="evidence" value="ECO:0007669"/>
    <property type="project" value="TreeGrafter"/>
</dbReference>
<protein>
    <submittedName>
        <fullName evidence="3">Acid phosphatase 4</fullName>
    </submittedName>
</protein>
<dbReference type="GO" id="GO:0004725">
    <property type="term" value="F:protein tyrosine phosphatase activity"/>
    <property type="evidence" value="ECO:0007669"/>
    <property type="project" value="TreeGrafter"/>
</dbReference>
<evidence type="ECO:0000256" key="1">
    <source>
        <dbReference type="ARBA" id="ARBA00005375"/>
    </source>
</evidence>
<name>A0A8D2IQG4_VARKO</name>
<evidence type="ECO:0000313" key="3">
    <source>
        <dbReference type="Ensembl" id="ENSVKKP00000001977.1"/>
    </source>
</evidence>
<dbReference type="PANTHER" id="PTHR11567">
    <property type="entry name" value="ACID PHOSPHATASE-RELATED"/>
    <property type="match status" value="1"/>
</dbReference>
<keyword evidence="2" id="KW-0472">Membrane</keyword>
<dbReference type="PANTHER" id="PTHR11567:SF145">
    <property type="entry name" value="TESTICULAR ACID PHOSPHATASE"/>
    <property type="match status" value="1"/>
</dbReference>
<dbReference type="GO" id="GO:0003993">
    <property type="term" value="F:acid phosphatase activity"/>
    <property type="evidence" value="ECO:0007669"/>
    <property type="project" value="UniProtKB-EC"/>
</dbReference>
<dbReference type="PROSITE" id="PS00778">
    <property type="entry name" value="HIS_ACID_PHOSPHAT_2"/>
    <property type="match status" value="1"/>
</dbReference>
<accession>A0A8D2IQG4</accession>
<dbReference type="CDD" id="cd07061">
    <property type="entry name" value="HP_HAP_like"/>
    <property type="match status" value="1"/>
</dbReference>
<dbReference type="GO" id="GO:0048168">
    <property type="term" value="P:regulation of neuronal synaptic plasticity"/>
    <property type="evidence" value="ECO:0007669"/>
    <property type="project" value="TreeGrafter"/>
</dbReference>
<keyword evidence="2" id="KW-0812">Transmembrane</keyword>
<dbReference type="Proteomes" id="UP000694545">
    <property type="component" value="Unplaced"/>
</dbReference>
<dbReference type="InterPro" id="IPR029033">
    <property type="entry name" value="His_PPase_superfam"/>
</dbReference>
<reference evidence="3" key="1">
    <citation type="submission" date="2025-08" db="UniProtKB">
        <authorList>
            <consortium name="Ensembl"/>
        </authorList>
    </citation>
    <scope>IDENTIFICATION</scope>
</reference>
<sequence length="395" mass="44628">MILQQCHGHPSAGKCSLDCHYTYTLLSQVYRHGDRSPLGTYPTDPHKEGPWPQGFQQLTGVRPGILQQKELGQFLRERYAGFLSASYKPQEIYVRSTDYDRTIMSAQANLMGLYPDSDPEIGWRPVPIHSVPVRYDKLLKPPTRTCPRYQQLMKETINLPSYQAKMEAWKGFVSEMANYTGLKPEQLTPRGLWKVYDSLFCQKKHNLALPAWATPRVLNTLSEIEAFNIEAHVGMHASQEKARFAGGLLLGAILSNFSKVVCRDLPLKMIMYSAHDSTLIALQGALGVYNGRLPPYAACHGFEFYQESNKYVYTFSIGMFYRNRSNQQPHTLLLPGCPTPCPLPLFVNLTTKVVPQDWDAECQHPQRGHTVTALAVSVGLLSVAFVGMGILYWRR</sequence>
<dbReference type="GO" id="GO:0030971">
    <property type="term" value="F:receptor tyrosine kinase binding"/>
    <property type="evidence" value="ECO:0007669"/>
    <property type="project" value="TreeGrafter"/>
</dbReference>